<keyword evidence="2" id="KW-0808">Transferase</keyword>
<evidence type="ECO:0000259" key="1">
    <source>
        <dbReference type="PROSITE" id="PS51186"/>
    </source>
</evidence>
<evidence type="ECO:0000313" key="2">
    <source>
        <dbReference type="EMBL" id="AGZ39153.1"/>
    </source>
</evidence>
<feature type="domain" description="N-acetyltransferase" evidence="1">
    <location>
        <begin position="138"/>
        <end position="274"/>
    </location>
</feature>
<keyword evidence="3" id="KW-1185">Reference proteome</keyword>
<dbReference type="PATRIC" id="fig|1246995.3.peg.872"/>
<reference evidence="2 3" key="1">
    <citation type="journal article" date="2014" name="J. Biotechnol.">
        <title>Complete genome sequence of the actinobacterium Actinoplanes friuliensis HAG 010964, producer of the lipopeptide antibiotic friulimycin.</title>
        <authorList>
            <person name="Ruckert C."/>
            <person name="Szczepanowski R."/>
            <person name="Albersmeier A."/>
            <person name="Goesmann A."/>
            <person name="Fischer N."/>
            <person name="Steinkamper A."/>
            <person name="Puhler A."/>
            <person name="Biener R."/>
            <person name="Schwartz D."/>
            <person name="Kalinowski J."/>
        </authorList>
    </citation>
    <scope>NUCLEOTIDE SEQUENCE [LARGE SCALE GENOMIC DNA]</scope>
    <source>
        <strain evidence="2 3">DSM 7358</strain>
    </source>
</reference>
<dbReference type="EMBL" id="CP006272">
    <property type="protein sequence ID" value="AGZ39153.1"/>
    <property type="molecule type" value="Genomic_DNA"/>
</dbReference>
<evidence type="ECO:0000313" key="3">
    <source>
        <dbReference type="Proteomes" id="UP000017746"/>
    </source>
</evidence>
<organism evidence="2 3">
    <name type="scientific">Actinoplanes friuliensis DSM 7358</name>
    <dbReference type="NCBI Taxonomy" id="1246995"/>
    <lineage>
        <taxon>Bacteria</taxon>
        <taxon>Bacillati</taxon>
        <taxon>Actinomycetota</taxon>
        <taxon>Actinomycetes</taxon>
        <taxon>Micromonosporales</taxon>
        <taxon>Micromonosporaceae</taxon>
        <taxon>Actinoplanes</taxon>
    </lineage>
</organism>
<dbReference type="InterPro" id="IPR016181">
    <property type="entry name" value="Acyl_CoA_acyltransferase"/>
</dbReference>
<name>U5VQE6_9ACTN</name>
<accession>U5VQE6</accession>
<dbReference type="Gene3D" id="3.40.630.30">
    <property type="match status" value="1"/>
</dbReference>
<gene>
    <name evidence="2" type="ORF">AFR_04320</name>
</gene>
<dbReference type="HOGENOM" id="CLU_064724_2_0_11"/>
<dbReference type="InterPro" id="IPR000182">
    <property type="entry name" value="GNAT_dom"/>
</dbReference>
<dbReference type="eggNOG" id="COG3393">
    <property type="taxonomic scope" value="Bacteria"/>
</dbReference>
<dbReference type="OrthoDB" id="3174529at2"/>
<dbReference type="PROSITE" id="PS51186">
    <property type="entry name" value="GNAT"/>
    <property type="match status" value="1"/>
</dbReference>
<dbReference type="RefSeq" id="WP_023358101.1">
    <property type="nucleotide sequence ID" value="NC_022657.1"/>
</dbReference>
<proteinExistence type="predicted"/>
<dbReference type="STRING" id="1246995.AFR_04320"/>
<dbReference type="Proteomes" id="UP000017746">
    <property type="component" value="Chromosome"/>
</dbReference>
<sequence>MAWHITDNVDDFLAGAGEFLRSRPVENTVLLTVTDNVRQRGSAAYGDEPPMFGWCDDGAFLRTPPHSALLSVMSPADATDLAALLADTQLPSVIGPDATVEAFAAEWQRRTGTTAAEKGRQRLFRLGTLVPPTPAAPGAARVAGAEDRDLLVAWMTTFQREIGELPQHTGDFVDDKLSYGGLSLWEVNGEPVSMAGLTRNKAGMVRVQAVYTPREHRTHGYAGAITTAVSRAALDAGATDVVLFTDLANPTSNALYQRIGFTPIEDRTLVEFVR</sequence>
<dbReference type="KEGG" id="afs:AFR_04320"/>
<dbReference type="SUPFAM" id="SSF55729">
    <property type="entry name" value="Acyl-CoA N-acyltransferases (Nat)"/>
    <property type="match status" value="1"/>
</dbReference>
<dbReference type="AlphaFoldDB" id="U5VQE6"/>
<dbReference type="Pfam" id="PF00583">
    <property type="entry name" value="Acetyltransf_1"/>
    <property type="match status" value="1"/>
</dbReference>
<dbReference type="GO" id="GO:0016747">
    <property type="term" value="F:acyltransferase activity, transferring groups other than amino-acyl groups"/>
    <property type="evidence" value="ECO:0007669"/>
    <property type="project" value="InterPro"/>
</dbReference>
<protein>
    <submittedName>
        <fullName evidence="2">N-acetyltransferase</fullName>
    </submittedName>
</protein>